<dbReference type="Proteomes" id="UP001219934">
    <property type="component" value="Unassembled WGS sequence"/>
</dbReference>
<proteinExistence type="predicted"/>
<gene>
    <name evidence="1" type="ORF">JOQ06_003302</name>
</gene>
<dbReference type="AlphaFoldDB" id="A0AAD6B8C5"/>
<protein>
    <submittedName>
        <fullName evidence="1">Uncharacterized protein</fullName>
    </submittedName>
</protein>
<reference evidence="1" key="1">
    <citation type="submission" date="2022-11" db="EMBL/GenBank/DDBJ databases">
        <title>Chromosome-level genome of Pogonophryne albipinna.</title>
        <authorList>
            <person name="Jo E."/>
        </authorList>
    </citation>
    <scope>NUCLEOTIDE SEQUENCE</scope>
    <source>
        <strain evidence="1">SGF0006</strain>
        <tissue evidence="1">Muscle</tissue>
    </source>
</reference>
<accession>A0AAD6B8C5</accession>
<comment type="caution">
    <text evidence="1">The sequence shown here is derived from an EMBL/GenBank/DDBJ whole genome shotgun (WGS) entry which is preliminary data.</text>
</comment>
<name>A0AAD6B8C5_9TELE</name>
<evidence type="ECO:0000313" key="2">
    <source>
        <dbReference type="Proteomes" id="UP001219934"/>
    </source>
</evidence>
<organism evidence="1 2">
    <name type="scientific">Pogonophryne albipinna</name>
    <dbReference type="NCBI Taxonomy" id="1090488"/>
    <lineage>
        <taxon>Eukaryota</taxon>
        <taxon>Metazoa</taxon>
        <taxon>Chordata</taxon>
        <taxon>Craniata</taxon>
        <taxon>Vertebrata</taxon>
        <taxon>Euteleostomi</taxon>
        <taxon>Actinopterygii</taxon>
        <taxon>Neopterygii</taxon>
        <taxon>Teleostei</taxon>
        <taxon>Neoteleostei</taxon>
        <taxon>Acanthomorphata</taxon>
        <taxon>Eupercaria</taxon>
        <taxon>Perciformes</taxon>
        <taxon>Notothenioidei</taxon>
        <taxon>Pogonophryne</taxon>
    </lineage>
</organism>
<evidence type="ECO:0000313" key="1">
    <source>
        <dbReference type="EMBL" id="KAJ4938693.1"/>
    </source>
</evidence>
<keyword evidence="2" id="KW-1185">Reference proteome</keyword>
<feature type="non-terminal residue" evidence="1">
    <location>
        <position position="107"/>
    </location>
</feature>
<sequence length="107" mass="11968">MAKTRRQFTKKSEPQVFIRGLGTIHTIREGDWTEAGCASCQQMAAKTKQLSTPKRKQTQSLYQTGAGHWQINGLARALTGRRTPVGFPAAESYISSSVPRRLEQSFR</sequence>
<dbReference type="EMBL" id="JAPTMU010000009">
    <property type="protein sequence ID" value="KAJ4938693.1"/>
    <property type="molecule type" value="Genomic_DNA"/>
</dbReference>